<evidence type="ECO:0000313" key="1">
    <source>
        <dbReference type="EMBL" id="KAA1086627.1"/>
    </source>
</evidence>
<protein>
    <submittedName>
        <fullName evidence="1">Uncharacterized protein</fullName>
    </submittedName>
</protein>
<comment type="caution">
    <text evidence="1">The sequence shown here is derived from an EMBL/GenBank/DDBJ whole genome shotgun (WGS) entry which is preliminary data.</text>
</comment>
<proteinExistence type="predicted"/>
<keyword evidence="2" id="KW-1185">Reference proteome</keyword>
<gene>
    <name evidence="1" type="ORF">PGT21_005979</name>
</gene>
<evidence type="ECO:0000313" key="2">
    <source>
        <dbReference type="Proteomes" id="UP000324748"/>
    </source>
</evidence>
<name>A0A5B0NBL1_PUCGR</name>
<dbReference type="Proteomes" id="UP000324748">
    <property type="component" value="Unassembled WGS sequence"/>
</dbReference>
<dbReference type="AlphaFoldDB" id="A0A5B0NBL1"/>
<reference evidence="1 2" key="1">
    <citation type="submission" date="2019-05" db="EMBL/GenBank/DDBJ databases">
        <title>Emergence of the Ug99 lineage of the wheat stem rust pathogen through somatic hybridization.</title>
        <authorList>
            <person name="Li F."/>
            <person name="Upadhyaya N.M."/>
            <person name="Sperschneider J."/>
            <person name="Matny O."/>
            <person name="Nguyen-Phuc H."/>
            <person name="Mago R."/>
            <person name="Raley C."/>
            <person name="Miller M.E."/>
            <person name="Silverstein K.A.T."/>
            <person name="Henningsen E."/>
            <person name="Hirsch C.D."/>
            <person name="Visser B."/>
            <person name="Pretorius Z.A."/>
            <person name="Steffenson B.J."/>
            <person name="Schwessinger B."/>
            <person name="Dodds P.N."/>
            <person name="Figueroa M."/>
        </authorList>
    </citation>
    <scope>NUCLEOTIDE SEQUENCE [LARGE SCALE GENOMIC DNA]</scope>
    <source>
        <strain evidence="1">21-0</strain>
    </source>
</reference>
<accession>A0A5B0NBL1</accession>
<organism evidence="1 2">
    <name type="scientific">Puccinia graminis f. sp. tritici</name>
    <dbReference type="NCBI Taxonomy" id="56615"/>
    <lineage>
        <taxon>Eukaryota</taxon>
        <taxon>Fungi</taxon>
        <taxon>Dikarya</taxon>
        <taxon>Basidiomycota</taxon>
        <taxon>Pucciniomycotina</taxon>
        <taxon>Pucciniomycetes</taxon>
        <taxon>Pucciniales</taxon>
        <taxon>Pucciniaceae</taxon>
        <taxon>Puccinia</taxon>
    </lineage>
</organism>
<dbReference type="EMBL" id="VSWC01000105">
    <property type="protein sequence ID" value="KAA1086627.1"/>
    <property type="molecule type" value="Genomic_DNA"/>
</dbReference>
<sequence>MVDPLRADPRRPVKCRTSASLTWWPTSCCHQGAKASFYGTGTAAVCQFCKCTRGAATRVRMDCGHQSLSTVPCKATTT</sequence>